<feature type="compositionally biased region" description="Low complexity" evidence="1">
    <location>
        <begin position="235"/>
        <end position="248"/>
    </location>
</feature>
<dbReference type="GO" id="GO:0006383">
    <property type="term" value="P:transcription by RNA polymerase III"/>
    <property type="evidence" value="ECO:0007669"/>
    <property type="project" value="InterPro"/>
</dbReference>
<dbReference type="GO" id="GO:0000127">
    <property type="term" value="C:transcription factor TFIIIC complex"/>
    <property type="evidence" value="ECO:0007669"/>
    <property type="project" value="TreeGrafter"/>
</dbReference>
<dbReference type="Gene3D" id="1.25.40.10">
    <property type="entry name" value="Tetratricopeptide repeat domain"/>
    <property type="match status" value="2"/>
</dbReference>
<reference evidence="2 3" key="1">
    <citation type="journal article" date="2016" name="BMC Genomics">
        <title>Comparative genomics reveals Cyclospora cayetanensis possesses coccidia-like metabolism and invasion components but unique surface antigens.</title>
        <authorList>
            <person name="Liu S."/>
            <person name="Wang L."/>
            <person name="Zheng H."/>
            <person name="Xu Z."/>
            <person name="Roellig D.M."/>
            <person name="Li N."/>
            <person name="Frace M.A."/>
            <person name="Tang K."/>
            <person name="Arrowood M.J."/>
            <person name="Moss D.M."/>
            <person name="Zhang L."/>
            <person name="Feng Y."/>
            <person name="Xiao L."/>
        </authorList>
    </citation>
    <scope>NUCLEOTIDE SEQUENCE [LARGE SCALE GENOMIC DNA]</scope>
    <source>
        <strain evidence="2 3">CHN_HEN01</strain>
    </source>
</reference>
<organism evidence="2 3">
    <name type="scientific">Cyclospora cayetanensis</name>
    <dbReference type="NCBI Taxonomy" id="88456"/>
    <lineage>
        <taxon>Eukaryota</taxon>
        <taxon>Sar</taxon>
        <taxon>Alveolata</taxon>
        <taxon>Apicomplexa</taxon>
        <taxon>Conoidasida</taxon>
        <taxon>Coccidia</taxon>
        <taxon>Eucoccidiorida</taxon>
        <taxon>Eimeriorina</taxon>
        <taxon>Eimeriidae</taxon>
        <taxon>Cyclospora</taxon>
    </lineage>
</organism>
<feature type="region of interest" description="Disordered" evidence="1">
    <location>
        <begin position="143"/>
        <end position="217"/>
    </location>
</feature>
<dbReference type="InterPro" id="IPR011990">
    <property type="entry name" value="TPR-like_helical_dom_sf"/>
</dbReference>
<comment type="caution">
    <text evidence="2">The sequence shown here is derived from an EMBL/GenBank/DDBJ whole genome shotgun (WGS) entry which is preliminary data.</text>
</comment>
<feature type="compositionally biased region" description="Basic residues" evidence="1">
    <location>
        <begin position="314"/>
        <end position="324"/>
    </location>
</feature>
<dbReference type="SUPFAM" id="SSF48452">
    <property type="entry name" value="TPR-like"/>
    <property type="match status" value="2"/>
</dbReference>
<name>A0A1D3CUW0_9EIME</name>
<feature type="region of interest" description="Disordered" evidence="1">
    <location>
        <begin position="461"/>
        <end position="519"/>
    </location>
</feature>
<accession>A0A1D3CUW0</accession>
<feature type="compositionally biased region" description="Low complexity" evidence="1">
    <location>
        <begin position="810"/>
        <end position="820"/>
    </location>
</feature>
<feature type="compositionally biased region" description="Low complexity" evidence="1">
    <location>
        <begin position="207"/>
        <end position="217"/>
    </location>
</feature>
<dbReference type="InterPro" id="IPR039340">
    <property type="entry name" value="Tfc4/TFIIIC-102/Sfc4"/>
</dbReference>
<feature type="compositionally biased region" description="Basic and acidic residues" evidence="1">
    <location>
        <begin position="498"/>
        <end position="519"/>
    </location>
</feature>
<dbReference type="PANTHER" id="PTHR23082">
    <property type="entry name" value="TRANSCRIPTION INITIATION FACTOR IIIC TFIIIC , POLYPEPTIDE 3-RELATED"/>
    <property type="match status" value="1"/>
</dbReference>
<gene>
    <name evidence="2" type="ORF">cyc_00471</name>
</gene>
<evidence type="ECO:0000313" key="3">
    <source>
        <dbReference type="Proteomes" id="UP000095192"/>
    </source>
</evidence>
<dbReference type="EMBL" id="JROU02001859">
    <property type="protein sequence ID" value="OEH74975.1"/>
    <property type="molecule type" value="Genomic_DNA"/>
</dbReference>
<evidence type="ECO:0000313" key="2">
    <source>
        <dbReference type="EMBL" id="OEH74975.1"/>
    </source>
</evidence>
<dbReference type="PANTHER" id="PTHR23082:SF0">
    <property type="entry name" value="GENERAL TRANSCRIPTION FACTOR 3C POLYPEPTIDE 3"/>
    <property type="match status" value="1"/>
</dbReference>
<evidence type="ECO:0008006" key="4">
    <source>
        <dbReference type="Google" id="ProtNLM"/>
    </source>
</evidence>
<dbReference type="VEuPathDB" id="ToxoDB:cyc_00471"/>
<dbReference type="InParanoid" id="A0A1D3CUW0"/>
<feature type="region of interest" description="Disordered" evidence="1">
    <location>
        <begin position="231"/>
        <end position="289"/>
    </location>
</feature>
<dbReference type="Proteomes" id="UP000095192">
    <property type="component" value="Unassembled WGS sequence"/>
</dbReference>
<sequence length="1321" mass="141743">MIMGIVLCTDTDCKVNEVHEFPECRVLVAPSLRSTSDPAGGPPLLGPPNAAAGARCKNTLSPSVLLSFRLLFCLFYVDLPPGCRLWVAAFAVIRGSAGPLRPLRREALPEEPPTQRIRPLAILRPLKTTLAFSSRIERSCGFGNRTTSLPYPPRAMQVRPKAGAPRGPPQGLSAETPTAAVDGFAPGIAGGASEEGRSRGLQGGARGAPARGPLRGPPAILAAKRLERRRQREGACVSAASSSTDAASRGLPHPLGGPQIGGPRVGFINNKGDSATTSESDRIDSEASSSFDDDFEEMLFLGNDGSLGDLSRAPRSRRRKRKRAAPFSSQPHRKRRKRRSAASPSNLTPEVQSRVREMMRQATDHYLSGNYEAAVSALKETIRKAPGLHDPFHLLGLVFEEAYGDKRRALDCYLLAAHLVGGDALLWQRSGLLAVELEDLQQAAYCFRRCLRNIRESDSGKEAVQRDVEAKGCSGRAKETATSEKKSSSRAVAEEANGDGRDASEEATERSKDGEEDHDMRQLEENVTFQLAQGAHERACAVLQPLHSRNWGLAPLSSLLAFCLHKSGRLQEAREVLEATAATPTSSNVSPEHSLLPLMEKEQQDCLNMLCEIDAEEGRHSHCLLLIQSFLGAAPLTSAPLDLAVKLAAAGVITGKEIDPSYLDTYLLLADAFIVAGRQAEARRLLQRVLSLPQAQTDSGLSVKLAKCCVALGSPEEAIGVLQSCLSATEASYSGLAGIRDAEARLLLSSLLREQGNQLGADCVLLSISFRSLWEQDALPSPLPTEDRERQYRQILSSLSQREALRRRSPSAAPAATQSRLPEEDATLAARFLSLVTECELDTRRVMREAQQRRVEVAQGVDLAGSGGALADGGKEASDPAERVPRGLLVMAKGTATKRNKRSRRIQHQGVKKDLGLKGIEDFAGRVFAAAPGLAGACLSCCRLCLLCSSVSCICLSVSARVLASMRVFRGALALLGVSAFQGLCPLRTALMPLHCLCSSGFAKGERFLRERLEAYCEFLRMGAELLGSVGRFSEAVAVLEDVQGDWKQKRHTGSPAAKKALKESMQLLALTCLFMIPTGGSAYCCYCRVDSAPWVAKYGASSKGVSLAKCADGCLRAKSGGWHAPTGIGLSKTLATAPTAKGPPPLGPSRRIWTFAFLTGGVALPRHNQLAREGAPAGEPGCLLASVASILAPVDAAFLLFSIFHFPFVLPPNLHLPIHTAPQCLWSWVIRQLLGRPSDYALCLMAGHFCISSCRWRFAAAEYTRALYRCPKDALAALCLAAAFLAHATTHALQGISSSTALPSLRAVVSPLPLDSRRAP</sequence>
<keyword evidence="3" id="KW-1185">Reference proteome</keyword>
<feature type="compositionally biased region" description="Basic and acidic residues" evidence="1">
    <location>
        <begin position="461"/>
        <end position="487"/>
    </location>
</feature>
<feature type="compositionally biased region" description="Basic residues" evidence="1">
    <location>
        <begin position="331"/>
        <end position="340"/>
    </location>
</feature>
<dbReference type="VEuPathDB" id="ToxoDB:LOC34617648"/>
<feature type="region of interest" description="Disordered" evidence="1">
    <location>
        <begin position="306"/>
        <end position="352"/>
    </location>
</feature>
<feature type="region of interest" description="Disordered" evidence="1">
    <location>
        <begin position="802"/>
        <end position="822"/>
    </location>
</feature>
<protein>
    <recommendedName>
        <fullName evidence="4">Tetratricopeptide repeat-containing protein</fullName>
    </recommendedName>
</protein>
<proteinExistence type="predicted"/>
<evidence type="ECO:0000256" key="1">
    <source>
        <dbReference type="SAM" id="MobiDB-lite"/>
    </source>
</evidence>